<proteinExistence type="inferred from homology"/>
<dbReference type="SUPFAM" id="SSF56935">
    <property type="entry name" value="Porins"/>
    <property type="match status" value="1"/>
</dbReference>
<evidence type="ECO:0000256" key="5">
    <source>
        <dbReference type="ARBA" id="ARBA00022729"/>
    </source>
</evidence>
<evidence type="ECO:0000256" key="9">
    <source>
        <dbReference type="ARBA" id="ARBA00023237"/>
    </source>
</evidence>
<dbReference type="InterPro" id="IPR037066">
    <property type="entry name" value="Plug_dom_sf"/>
</dbReference>
<dbReference type="OrthoDB" id="5404807at2"/>
<accession>A1ANC9</accession>
<dbReference type="eggNOG" id="COG4206">
    <property type="taxonomic scope" value="Bacteria"/>
</dbReference>
<keyword evidence="2 10" id="KW-0813">Transport</keyword>
<keyword evidence="5 13" id="KW-0732">Signal</keyword>
<keyword evidence="8 16" id="KW-0675">Receptor</keyword>
<dbReference type="PANTHER" id="PTHR30069:SF29">
    <property type="entry name" value="HEMOGLOBIN AND HEMOGLOBIN-HAPTOGLOBIN-BINDING PROTEIN 1-RELATED"/>
    <property type="match status" value="1"/>
</dbReference>
<evidence type="ECO:0000256" key="1">
    <source>
        <dbReference type="ARBA" id="ARBA00004571"/>
    </source>
</evidence>
<evidence type="ECO:0000256" key="12">
    <source>
        <dbReference type="SAM" id="MobiDB-lite"/>
    </source>
</evidence>
<dbReference type="InterPro" id="IPR036942">
    <property type="entry name" value="Beta-barrel_TonB_sf"/>
</dbReference>
<organism evidence="16 17">
    <name type="scientific">Pelobacter propionicus (strain DSM 2379 / NBRC 103807 / OttBd1)</name>
    <dbReference type="NCBI Taxonomy" id="338966"/>
    <lineage>
        <taxon>Bacteria</taxon>
        <taxon>Pseudomonadati</taxon>
        <taxon>Thermodesulfobacteriota</taxon>
        <taxon>Desulfuromonadia</taxon>
        <taxon>Desulfuromonadales</taxon>
        <taxon>Desulfuromonadaceae</taxon>
        <taxon>Pelobacter</taxon>
    </lineage>
</organism>
<sequence>MHIRLIPGISLLTLSLLSGTSLGAETAKEEPYSLGEVVVTSERLKEYITNHPLDVTTVERGEIVSRNLGSVEEILKTMPGVEVYSSAGVGSRISIRGSGRSGSVMVLLNGRPLNSNQYGSQDLSAIPVDSIQSVSVFKPPVPVWLGPGGSDGAINIITRTPKQGGGKEKQRSSLKGGGGSYGLVEGSVSHQLPVSDSTVLLAATGNHRDGKRTNSDRNDGAFNLNWNRQGDEGRRYEFNGRYYQAEFGSPGPVDNETPHARQEYRKGSLDARYSGLLGQSGTVSATAYGDMIYLKDTDQSGSRYTLNDNKAGLKLDTTWSDESENWDLRLGGMTEWNGYDHTLSGEHERFRNGLSVQYDRRFGPLTTTFGLRGDLTNDFGANPGGTIGLGWGIADKTLLKLRAGYTVNIPLFGQLYQTSHGSIDQTRGNPDLKKERVWSYEIGLEHTFAKDRLLQLTLFRSDTVDLISSRRGSDMIYRPVNIRGAERQGGEIMATYAWDNGPTLEASLTIQDSAVKSTGKKLPYTPGLKMKYTLSYTLPRLATRLETTVRYEGSRYSQAENKSYQRMDDAVLVDLKATQPFKIGKIATEIYLRVDNLFDTAYETHLGHPDDGIRAAAGIQMRF</sequence>
<dbReference type="Gene3D" id="2.40.170.20">
    <property type="entry name" value="TonB-dependent receptor, beta-barrel domain"/>
    <property type="match status" value="1"/>
</dbReference>
<comment type="similarity">
    <text evidence="10 11">Belongs to the TonB-dependent receptor family.</text>
</comment>
<evidence type="ECO:0000313" key="17">
    <source>
        <dbReference type="Proteomes" id="UP000006732"/>
    </source>
</evidence>
<evidence type="ECO:0000256" key="6">
    <source>
        <dbReference type="ARBA" id="ARBA00023077"/>
    </source>
</evidence>
<dbReference type="RefSeq" id="WP_011735151.1">
    <property type="nucleotide sequence ID" value="NC_008609.1"/>
</dbReference>
<evidence type="ECO:0000256" key="8">
    <source>
        <dbReference type="ARBA" id="ARBA00023170"/>
    </source>
</evidence>
<dbReference type="CDD" id="cd01347">
    <property type="entry name" value="ligand_gated_channel"/>
    <property type="match status" value="1"/>
</dbReference>
<evidence type="ECO:0000256" key="4">
    <source>
        <dbReference type="ARBA" id="ARBA00022692"/>
    </source>
</evidence>
<dbReference type="PANTHER" id="PTHR30069">
    <property type="entry name" value="TONB-DEPENDENT OUTER MEMBRANE RECEPTOR"/>
    <property type="match status" value="1"/>
</dbReference>
<evidence type="ECO:0000256" key="3">
    <source>
        <dbReference type="ARBA" id="ARBA00022452"/>
    </source>
</evidence>
<dbReference type="Pfam" id="PF00593">
    <property type="entry name" value="TonB_dep_Rec_b-barrel"/>
    <property type="match status" value="1"/>
</dbReference>
<evidence type="ECO:0000256" key="10">
    <source>
        <dbReference type="PROSITE-ProRule" id="PRU01360"/>
    </source>
</evidence>
<dbReference type="GO" id="GO:0009279">
    <property type="term" value="C:cell outer membrane"/>
    <property type="evidence" value="ECO:0007669"/>
    <property type="project" value="UniProtKB-SubCell"/>
</dbReference>
<dbReference type="STRING" id="338966.Ppro_1228"/>
<evidence type="ECO:0000313" key="16">
    <source>
        <dbReference type="EMBL" id="ABK98849.1"/>
    </source>
</evidence>
<dbReference type="KEGG" id="ppd:Ppro_1228"/>
<dbReference type="AlphaFoldDB" id="A1ANC9"/>
<keyword evidence="3 10" id="KW-1134">Transmembrane beta strand</keyword>
<protein>
    <submittedName>
        <fullName evidence="16">TonB-dependent receptor</fullName>
    </submittedName>
</protein>
<dbReference type="PROSITE" id="PS52016">
    <property type="entry name" value="TONB_DEPENDENT_REC_3"/>
    <property type="match status" value="1"/>
</dbReference>
<dbReference type="InterPro" id="IPR012910">
    <property type="entry name" value="Plug_dom"/>
</dbReference>
<gene>
    <name evidence="16" type="ordered locus">Ppro_1228</name>
</gene>
<feature type="domain" description="TonB-dependent receptor-like beta-barrel" evidence="14">
    <location>
        <begin position="210"/>
        <end position="597"/>
    </location>
</feature>
<dbReference type="InterPro" id="IPR039426">
    <property type="entry name" value="TonB-dep_rcpt-like"/>
</dbReference>
<feature type="chain" id="PRO_5002632504" evidence="13">
    <location>
        <begin position="24"/>
        <end position="623"/>
    </location>
</feature>
<keyword evidence="7 10" id="KW-0472">Membrane</keyword>
<feature type="region of interest" description="Disordered" evidence="12">
    <location>
        <begin position="158"/>
        <end position="182"/>
    </location>
</feature>
<evidence type="ECO:0000256" key="7">
    <source>
        <dbReference type="ARBA" id="ARBA00023136"/>
    </source>
</evidence>
<feature type="signal peptide" evidence="13">
    <location>
        <begin position="1"/>
        <end position="23"/>
    </location>
</feature>
<comment type="subcellular location">
    <subcellularLocation>
        <location evidence="1 10">Cell outer membrane</location>
        <topology evidence="1 10">Multi-pass membrane protein</topology>
    </subcellularLocation>
</comment>
<dbReference type="Pfam" id="PF07715">
    <property type="entry name" value="Plug"/>
    <property type="match status" value="1"/>
</dbReference>
<keyword evidence="9 10" id="KW-0998">Cell outer membrane</keyword>
<dbReference type="GO" id="GO:0044718">
    <property type="term" value="P:siderophore transmembrane transport"/>
    <property type="evidence" value="ECO:0007669"/>
    <property type="project" value="TreeGrafter"/>
</dbReference>
<evidence type="ECO:0000256" key="13">
    <source>
        <dbReference type="SAM" id="SignalP"/>
    </source>
</evidence>
<name>A1ANC9_PELPD</name>
<dbReference type="EMBL" id="CP000482">
    <property type="protein sequence ID" value="ABK98849.1"/>
    <property type="molecule type" value="Genomic_DNA"/>
</dbReference>
<dbReference type="InterPro" id="IPR000531">
    <property type="entry name" value="Beta-barrel_TonB"/>
</dbReference>
<keyword evidence="6 11" id="KW-0798">TonB box</keyword>
<evidence type="ECO:0000256" key="2">
    <source>
        <dbReference type="ARBA" id="ARBA00022448"/>
    </source>
</evidence>
<dbReference type="HOGENOM" id="CLU_008287_18_5_7"/>
<evidence type="ECO:0000256" key="11">
    <source>
        <dbReference type="RuleBase" id="RU003357"/>
    </source>
</evidence>
<dbReference type="GO" id="GO:0015344">
    <property type="term" value="F:siderophore uptake transmembrane transporter activity"/>
    <property type="evidence" value="ECO:0007669"/>
    <property type="project" value="TreeGrafter"/>
</dbReference>
<feature type="domain" description="TonB-dependent receptor plug" evidence="15">
    <location>
        <begin position="51"/>
        <end position="152"/>
    </location>
</feature>
<evidence type="ECO:0000259" key="14">
    <source>
        <dbReference type="Pfam" id="PF00593"/>
    </source>
</evidence>
<dbReference type="Proteomes" id="UP000006732">
    <property type="component" value="Chromosome"/>
</dbReference>
<keyword evidence="4 10" id="KW-0812">Transmembrane</keyword>
<dbReference type="Gene3D" id="2.170.130.10">
    <property type="entry name" value="TonB-dependent receptor, plug domain"/>
    <property type="match status" value="1"/>
</dbReference>
<keyword evidence="17" id="KW-1185">Reference proteome</keyword>
<evidence type="ECO:0000259" key="15">
    <source>
        <dbReference type="Pfam" id="PF07715"/>
    </source>
</evidence>
<reference evidence="16 17" key="1">
    <citation type="submission" date="2006-10" db="EMBL/GenBank/DDBJ databases">
        <title>Complete sequence of chromosome of Pelobacter propionicus DSM 2379.</title>
        <authorList>
            <consortium name="US DOE Joint Genome Institute"/>
            <person name="Copeland A."/>
            <person name="Lucas S."/>
            <person name="Lapidus A."/>
            <person name="Barry K."/>
            <person name="Detter J.C."/>
            <person name="Glavina del Rio T."/>
            <person name="Hammon N."/>
            <person name="Israni S."/>
            <person name="Dalin E."/>
            <person name="Tice H."/>
            <person name="Pitluck S."/>
            <person name="Saunders E."/>
            <person name="Brettin T."/>
            <person name="Bruce D."/>
            <person name="Han C."/>
            <person name="Tapia R."/>
            <person name="Schmutz J."/>
            <person name="Larimer F."/>
            <person name="Land M."/>
            <person name="Hauser L."/>
            <person name="Kyrpides N."/>
            <person name="Kim E."/>
            <person name="Lovley D."/>
            <person name="Richardson P."/>
        </authorList>
    </citation>
    <scope>NUCLEOTIDE SEQUENCE [LARGE SCALE GENOMIC DNA]</scope>
    <source>
        <strain evidence="17">DSM 2379 / NBRC 103807 / OttBd1</strain>
    </source>
</reference>